<proteinExistence type="predicted"/>
<feature type="compositionally biased region" description="Low complexity" evidence="1">
    <location>
        <begin position="20"/>
        <end position="30"/>
    </location>
</feature>
<protein>
    <submittedName>
        <fullName evidence="2">Uncharacterized protein</fullName>
    </submittedName>
</protein>
<feature type="region of interest" description="Disordered" evidence="1">
    <location>
        <begin position="1"/>
        <end position="37"/>
    </location>
</feature>
<comment type="caution">
    <text evidence="2">The sequence shown here is derived from an EMBL/GenBank/DDBJ whole genome shotgun (WGS) entry which is preliminary data.</text>
</comment>
<organism evidence="2 3">
    <name type="scientific">Eumeta variegata</name>
    <name type="common">Bagworm moth</name>
    <name type="synonym">Eumeta japonica</name>
    <dbReference type="NCBI Taxonomy" id="151549"/>
    <lineage>
        <taxon>Eukaryota</taxon>
        <taxon>Metazoa</taxon>
        <taxon>Ecdysozoa</taxon>
        <taxon>Arthropoda</taxon>
        <taxon>Hexapoda</taxon>
        <taxon>Insecta</taxon>
        <taxon>Pterygota</taxon>
        <taxon>Neoptera</taxon>
        <taxon>Endopterygota</taxon>
        <taxon>Lepidoptera</taxon>
        <taxon>Glossata</taxon>
        <taxon>Ditrysia</taxon>
        <taxon>Tineoidea</taxon>
        <taxon>Psychidae</taxon>
        <taxon>Oiketicinae</taxon>
        <taxon>Eumeta</taxon>
    </lineage>
</organism>
<name>A0A4C1TTK8_EUMVA</name>
<sequence>MSNTDISTISSPSYGRRNKTSGTATQTHTTSLRSSESPCGINGCSNYFQGFTSAPSMFAFQRLCSIEGLFEQVIFVRLSYKASFFKLKKFRPSDLLLFL</sequence>
<reference evidence="2 3" key="1">
    <citation type="journal article" date="2019" name="Commun. Biol.">
        <title>The bagworm genome reveals a unique fibroin gene that provides high tensile strength.</title>
        <authorList>
            <person name="Kono N."/>
            <person name="Nakamura H."/>
            <person name="Ohtoshi R."/>
            <person name="Tomita M."/>
            <person name="Numata K."/>
            <person name="Arakawa K."/>
        </authorList>
    </citation>
    <scope>NUCLEOTIDE SEQUENCE [LARGE SCALE GENOMIC DNA]</scope>
</reference>
<dbReference type="AlphaFoldDB" id="A0A4C1TTK8"/>
<evidence type="ECO:0000256" key="1">
    <source>
        <dbReference type="SAM" id="MobiDB-lite"/>
    </source>
</evidence>
<evidence type="ECO:0000313" key="2">
    <source>
        <dbReference type="EMBL" id="GBP17319.1"/>
    </source>
</evidence>
<dbReference type="EMBL" id="BGZK01006267">
    <property type="protein sequence ID" value="GBP17319.1"/>
    <property type="molecule type" value="Genomic_DNA"/>
</dbReference>
<feature type="compositionally biased region" description="Polar residues" evidence="1">
    <location>
        <begin position="1"/>
        <end position="13"/>
    </location>
</feature>
<dbReference type="Proteomes" id="UP000299102">
    <property type="component" value="Unassembled WGS sequence"/>
</dbReference>
<keyword evidence="3" id="KW-1185">Reference proteome</keyword>
<gene>
    <name evidence="2" type="ORF">EVAR_101607_1</name>
</gene>
<dbReference type="OrthoDB" id="8039951at2759"/>
<evidence type="ECO:0000313" key="3">
    <source>
        <dbReference type="Proteomes" id="UP000299102"/>
    </source>
</evidence>
<accession>A0A4C1TTK8</accession>